<dbReference type="Pfam" id="PF07730">
    <property type="entry name" value="HisKA_3"/>
    <property type="match status" value="1"/>
</dbReference>
<dbReference type="SUPFAM" id="SSF55874">
    <property type="entry name" value="ATPase domain of HSP90 chaperone/DNA topoisomerase II/histidine kinase"/>
    <property type="match status" value="1"/>
</dbReference>
<evidence type="ECO:0000256" key="7">
    <source>
        <dbReference type="ARBA" id="ARBA00022840"/>
    </source>
</evidence>
<evidence type="ECO:0000313" key="12">
    <source>
        <dbReference type="EMBL" id="MEV5506131.1"/>
    </source>
</evidence>
<evidence type="ECO:0000256" key="5">
    <source>
        <dbReference type="ARBA" id="ARBA00022741"/>
    </source>
</evidence>
<protein>
    <recommendedName>
        <fullName evidence="2">histidine kinase</fullName>
        <ecNumber evidence="2">2.7.13.3</ecNumber>
    </recommendedName>
</protein>
<dbReference type="PANTHER" id="PTHR24421:SF10">
    <property type="entry name" value="NITRATE_NITRITE SENSOR PROTEIN NARQ"/>
    <property type="match status" value="1"/>
</dbReference>
<keyword evidence="5" id="KW-0547">Nucleotide-binding</keyword>
<keyword evidence="9" id="KW-1133">Transmembrane helix</keyword>
<dbReference type="InterPro" id="IPR003594">
    <property type="entry name" value="HATPase_dom"/>
</dbReference>
<proteinExistence type="predicted"/>
<comment type="catalytic activity">
    <reaction evidence="1">
        <text>ATP + protein L-histidine = ADP + protein N-phospho-L-histidine.</text>
        <dbReference type="EC" id="2.7.13.3"/>
    </reaction>
</comment>
<feature type="domain" description="Histidine kinase/HSP90-like ATPase" evidence="10">
    <location>
        <begin position="302"/>
        <end position="380"/>
    </location>
</feature>
<keyword evidence="13" id="KW-1185">Reference proteome</keyword>
<dbReference type="EMBL" id="JBFAUK010000003">
    <property type="protein sequence ID" value="MEV5506131.1"/>
    <property type="molecule type" value="Genomic_DNA"/>
</dbReference>
<accession>A0ABV3JTB2</accession>
<sequence length="393" mass="40828">MPVSIPLRPPRRPHTVDLLVAAAGLTGGLLLYALGLSNAGPLGLPKRLALAALVLMAGAEVLRRGAPLTALAIGTAALALDMATGGLLASWVMYTDLVYAAVLYGPPAACRILPRACELVTVLGTLSAIAVLRRPAAVLIGVTLGVLTAAPAWTGVSVRRHRDAAETARLTAERTALLAELDRRQAVVAERSRMARELHDVIAGHLSAIALHSTAALSIGEPEASREALGVIRENSVQGLAEMKRLIGVLRQPGDEEPATRPTLDGLTGLLAQARAAAGDRRFRFRLHDERGPDPLPAPVELAAYRIVQESLTNVVKHAAPGTVRVVLCADEGALTVRVTSELTADGRAPRVPGAGAGLTGMRERVALLGGSLTAGPANGLWQVAAQLPLDPA</sequence>
<keyword evidence="9" id="KW-0812">Transmembrane</keyword>
<gene>
    <name evidence="12" type="ORF">AB0L16_06580</name>
</gene>
<evidence type="ECO:0000256" key="4">
    <source>
        <dbReference type="ARBA" id="ARBA00022679"/>
    </source>
</evidence>
<feature type="transmembrane region" description="Helical" evidence="9">
    <location>
        <begin position="70"/>
        <end position="92"/>
    </location>
</feature>
<dbReference type="Gene3D" id="3.30.565.10">
    <property type="entry name" value="Histidine kinase-like ATPase, C-terminal domain"/>
    <property type="match status" value="1"/>
</dbReference>
<keyword evidence="8" id="KW-0902">Two-component regulatory system</keyword>
<evidence type="ECO:0000256" key="6">
    <source>
        <dbReference type="ARBA" id="ARBA00022777"/>
    </source>
</evidence>
<dbReference type="GO" id="GO:0016301">
    <property type="term" value="F:kinase activity"/>
    <property type="evidence" value="ECO:0007669"/>
    <property type="project" value="UniProtKB-KW"/>
</dbReference>
<name>A0ABV3JTB2_STRON</name>
<evidence type="ECO:0000313" key="13">
    <source>
        <dbReference type="Proteomes" id="UP001552594"/>
    </source>
</evidence>
<dbReference type="InterPro" id="IPR050482">
    <property type="entry name" value="Sensor_HK_TwoCompSys"/>
</dbReference>
<keyword evidence="4" id="KW-0808">Transferase</keyword>
<keyword evidence="6 12" id="KW-0418">Kinase</keyword>
<reference evidence="12 13" key="1">
    <citation type="submission" date="2024-06" db="EMBL/GenBank/DDBJ databases">
        <title>The Natural Products Discovery Center: Release of the First 8490 Sequenced Strains for Exploring Actinobacteria Biosynthetic Diversity.</title>
        <authorList>
            <person name="Kalkreuter E."/>
            <person name="Kautsar S.A."/>
            <person name="Yang D."/>
            <person name="Bader C.D."/>
            <person name="Teijaro C.N."/>
            <person name="Fluegel L."/>
            <person name="Davis C.M."/>
            <person name="Simpson J.R."/>
            <person name="Lauterbach L."/>
            <person name="Steele A.D."/>
            <person name="Gui C."/>
            <person name="Meng S."/>
            <person name="Li G."/>
            <person name="Viehrig K."/>
            <person name="Ye F."/>
            <person name="Su P."/>
            <person name="Kiefer A.F."/>
            <person name="Nichols A."/>
            <person name="Cepeda A.J."/>
            <person name="Yan W."/>
            <person name="Fan B."/>
            <person name="Jiang Y."/>
            <person name="Adhikari A."/>
            <person name="Zheng C.-J."/>
            <person name="Schuster L."/>
            <person name="Cowan T.M."/>
            <person name="Smanski M.J."/>
            <person name="Chevrette M.G."/>
            <person name="De Carvalho L.P.S."/>
            <person name="Shen B."/>
        </authorList>
    </citation>
    <scope>NUCLEOTIDE SEQUENCE [LARGE SCALE GENOMIC DNA]</scope>
    <source>
        <strain evidence="12 13">NPDC052347</strain>
    </source>
</reference>
<keyword evidence="7" id="KW-0067">ATP-binding</keyword>
<evidence type="ECO:0000256" key="9">
    <source>
        <dbReference type="SAM" id="Phobius"/>
    </source>
</evidence>
<dbReference type="Gene3D" id="1.20.5.1930">
    <property type="match status" value="1"/>
</dbReference>
<dbReference type="Proteomes" id="UP001552594">
    <property type="component" value="Unassembled WGS sequence"/>
</dbReference>
<dbReference type="InterPro" id="IPR011712">
    <property type="entry name" value="Sig_transdc_His_kin_sub3_dim/P"/>
</dbReference>
<dbReference type="CDD" id="cd16917">
    <property type="entry name" value="HATPase_UhpB-NarQ-NarX-like"/>
    <property type="match status" value="1"/>
</dbReference>
<feature type="transmembrane region" description="Helical" evidence="9">
    <location>
        <begin position="137"/>
        <end position="156"/>
    </location>
</feature>
<dbReference type="PANTHER" id="PTHR24421">
    <property type="entry name" value="NITRATE/NITRITE SENSOR PROTEIN NARX-RELATED"/>
    <property type="match status" value="1"/>
</dbReference>
<evidence type="ECO:0000259" key="11">
    <source>
        <dbReference type="Pfam" id="PF07730"/>
    </source>
</evidence>
<dbReference type="InterPro" id="IPR036890">
    <property type="entry name" value="HATPase_C_sf"/>
</dbReference>
<feature type="domain" description="Signal transduction histidine kinase subgroup 3 dimerisation and phosphoacceptor" evidence="11">
    <location>
        <begin position="190"/>
        <end position="254"/>
    </location>
</feature>
<organism evidence="12 13">
    <name type="scientific">Streptomyces orinoci</name>
    <name type="common">Streptoverticillium orinoci</name>
    <dbReference type="NCBI Taxonomy" id="67339"/>
    <lineage>
        <taxon>Bacteria</taxon>
        <taxon>Bacillati</taxon>
        <taxon>Actinomycetota</taxon>
        <taxon>Actinomycetes</taxon>
        <taxon>Kitasatosporales</taxon>
        <taxon>Streptomycetaceae</taxon>
        <taxon>Streptomyces</taxon>
    </lineage>
</organism>
<evidence type="ECO:0000259" key="10">
    <source>
        <dbReference type="Pfam" id="PF02518"/>
    </source>
</evidence>
<dbReference type="Pfam" id="PF02518">
    <property type="entry name" value="HATPase_c"/>
    <property type="match status" value="1"/>
</dbReference>
<dbReference type="EC" id="2.7.13.3" evidence="2"/>
<comment type="caution">
    <text evidence="12">The sequence shown here is derived from an EMBL/GenBank/DDBJ whole genome shotgun (WGS) entry which is preliminary data.</text>
</comment>
<evidence type="ECO:0000256" key="3">
    <source>
        <dbReference type="ARBA" id="ARBA00022553"/>
    </source>
</evidence>
<evidence type="ECO:0000256" key="2">
    <source>
        <dbReference type="ARBA" id="ARBA00012438"/>
    </source>
</evidence>
<keyword evidence="9" id="KW-0472">Membrane</keyword>
<evidence type="ECO:0000256" key="1">
    <source>
        <dbReference type="ARBA" id="ARBA00000085"/>
    </source>
</evidence>
<evidence type="ECO:0000256" key="8">
    <source>
        <dbReference type="ARBA" id="ARBA00023012"/>
    </source>
</evidence>
<feature type="transmembrane region" description="Helical" evidence="9">
    <location>
        <begin position="16"/>
        <end position="35"/>
    </location>
</feature>
<keyword evidence="3" id="KW-0597">Phosphoprotein</keyword>